<dbReference type="InterPro" id="IPR036419">
    <property type="entry name" value="Ribosomal_S3_C_sf"/>
</dbReference>
<protein>
    <submittedName>
        <fullName evidence="6">30S ribosomal protein S3</fullName>
    </submittedName>
</protein>
<feature type="domain" description="Small ribosomal subunit protein uS3 C-terminal" evidence="5">
    <location>
        <begin position="169"/>
        <end position="223"/>
    </location>
</feature>
<dbReference type="SUPFAM" id="SSF54821">
    <property type="entry name" value="Ribosomal protein S3 C-terminal domain"/>
    <property type="match status" value="1"/>
</dbReference>
<proteinExistence type="inferred from homology"/>
<dbReference type="AlphaFoldDB" id="A0A5C1H8Q3"/>
<organism evidence="6">
    <name type="scientific">Nephromyces sp. ex Molgula occidentalis</name>
    <dbReference type="NCBI Taxonomy" id="2544991"/>
    <lineage>
        <taxon>Eukaryota</taxon>
        <taxon>Sar</taxon>
        <taxon>Alveolata</taxon>
        <taxon>Apicomplexa</taxon>
        <taxon>Aconoidasida</taxon>
        <taxon>Nephromycida</taxon>
        <taxon>Nephromyces</taxon>
    </lineage>
</organism>
<dbReference type="PROSITE" id="PS00548">
    <property type="entry name" value="RIBOSOMAL_S3"/>
    <property type="match status" value="1"/>
</dbReference>
<dbReference type="GO" id="GO:0006412">
    <property type="term" value="P:translation"/>
    <property type="evidence" value="ECO:0007669"/>
    <property type="project" value="InterPro"/>
</dbReference>
<dbReference type="EMBL" id="MK573211">
    <property type="protein sequence ID" value="QEM01923.1"/>
    <property type="molecule type" value="Genomic_DNA"/>
</dbReference>
<evidence type="ECO:0000313" key="6">
    <source>
        <dbReference type="EMBL" id="QEM01923.1"/>
    </source>
</evidence>
<dbReference type="Gene3D" id="3.30.1140.32">
    <property type="entry name" value="Ribosomal protein S3, C-terminal domain"/>
    <property type="match status" value="1"/>
</dbReference>
<evidence type="ECO:0000256" key="1">
    <source>
        <dbReference type="ARBA" id="ARBA00010761"/>
    </source>
</evidence>
<dbReference type="InterPro" id="IPR018280">
    <property type="entry name" value="Ribosomal_uS3_CS"/>
</dbReference>
<evidence type="ECO:0000256" key="2">
    <source>
        <dbReference type="ARBA" id="ARBA00022980"/>
    </source>
</evidence>
<dbReference type="Pfam" id="PF00189">
    <property type="entry name" value="Ribosomal_S3_C"/>
    <property type="match status" value="1"/>
</dbReference>
<reference evidence="6" key="1">
    <citation type="journal article" date="2019" name="Genome Biol. Evol.">
        <title>Nephromyces represents a diverse and novel lineage of the Apicomplexa that has retained apicoplasts.</title>
        <authorList>
            <person name="Munoz-Gomez S.A."/>
            <person name="Durnin K."/>
            <person name="Eme L."/>
            <person name="Paight C."/>
            <person name="Lane C.E."/>
            <person name="Saffo M.B."/>
            <person name="Slamovits C.H."/>
        </authorList>
    </citation>
    <scope>NUCLEOTIDE SEQUENCE</scope>
    <source>
        <strain evidence="6">719</strain>
    </source>
</reference>
<keyword evidence="3 4" id="KW-0687">Ribonucleoprotein</keyword>
<evidence type="ECO:0000259" key="5">
    <source>
        <dbReference type="Pfam" id="PF00189"/>
    </source>
</evidence>
<name>A0A5C1H8Q3_9APIC</name>
<accession>A0A5C1H8Q3</accession>
<dbReference type="GO" id="GO:0005840">
    <property type="term" value="C:ribosome"/>
    <property type="evidence" value="ECO:0007669"/>
    <property type="project" value="UniProtKB-KW"/>
</dbReference>
<dbReference type="InterPro" id="IPR001351">
    <property type="entry name" value="Ribosomal_uS3_C"/>
</dbReference>
<evidence type="ECO:0000256" key="4">
    <source>
        <dbReference type="RuleBase" id="RU003624"/>
    </source>
</evidence>
<evidence type="ECO:0000256" key="3">
    <source>
        <dbReference type="ARBA" id="ARBA00023274"/>
    </source>
</evidence>
<gene>
    <name evidence="6" type="primary">rps3</name>
</gene>
<sequence length="226" mass="27842">MGRKKNPFLLRTEYYPFYKTFIKTPFKFKNYFLYNSKLNSDIYLYFKYIENIFFILDIKINYWNYNNIIIYIYLPFFNKFLNLQIPESKIYLLINKIKFLQKLINLKYKSNYKFYFEIIYSKKEFNYQNYIIFYIQTLIKNINSLKTILKKSLIELNLLLKNNIFILYGLKIKIKGRLKGSNLSKIEKLKKGIIPLQTIINNIQYNWKYIKTKFGSLGIKFWIFFY</sequence>
<comment type="similarity">
    <text evidence="1 4">Belongs to the universal ribosomal protein uS3 family.</text>
</comment>
<dbReference type="GO" id="GO:1990904">
    <property type="term" value="C:ribonucleoprotein complex"/>
    <property type="evidence" value="ECO:0007669"/>
    <property type="project" value="UniProtKB-KW"/>
</dbReference>
<dbReference type="GO" id="GO:0003735">
    <property type="term" value="F:structural constituent of ribosome"/>
    <property type="evidence" value="ECO:0007669"/>
    <property type="project" value="InterPro"/>
</dbReference>
<keyword evidence="2 4" id="KW-0689">Ribosomal protein</keyword>